<keyword evidence="3" id="KW-1185">Reference proteome</keyword>
<sequence length="417" mass="44837">MKNFKSILTAVAMTALVCACGSSNDDPTPAPQPNPNPGTGTFKGVIFATSVTNPEGNSGASYMQALTDLLPGTYDNSNALPVGFGTKPIATASGNVYVLPDYMGNTKPELNRYQMDAAGKWIKKGTLLLPANAAACNIVELNNEKAYVSLQGLGIVMAFNPTTMKKLADIDLNDLKQTETKVSPAAMIVRDGKLFVGLNQMNAQYMPARNNIELAMIDTKTDKVEKHIVNTTLGMCFATRPIDPQSIFMDEQKDIYLNCIGSFGFIPGLNGGVVRIKNGATDIDPDYSIRLDKTEIAGLSTKHAEFLGEVCYAGDGKLYAYANSYGLDPNAKTNPYLSITNIPIVIDLKQKTMSVIKGMEISNPHGIAIGRHKGLIVFGSANKKANGFYTYDPATKQVAGPVMRVTGNPCYFHSFAK</sequence>
<feature type="signal peptide" evidence="1">
    <location>
        <begin position="1"/>
        <end position="24"/>
    </location>
</feature>
<dbReference type="Proteomes" id="UP000003167">
    <property type="component" value="Unassembled WGS sequence"/>
</dbReference>
<dbReference type="EMBL" id="AGEK01000034">
    <property type="protein sequence ID" value="EHO68026.1"/>
    <property type="molecule type" value="Genomic_DNA"/>
</dbReference>
<dbReference type="InterPro" id="IPR011047">
    <property type="entry name" value="Quinoprotein_ADH-like_sf"/>
</dbReference>
<dbReference type="STRING" id="999422.HMPREF9944_01988"/>
<dbReference type="SUPFAM" id="SSF50998">
    <property type="entry name" value="Quinoprotein alcohol dehydrogenase-like"/>
    <property type="match status" value="1"/>
</dbReference>
<reference evidence="2 3" key="1">
    <citation type="submission" date="2011-12" db="EMBL/GenBank/DDBJ databases">
        <title>The Genome Sequence of Prevotella maculosa OT 289.</title>
        <authorList>
            <consortium name="The Broad Institute Genome Sequencing Platform"/>
            <person name="Earl A."/>
            <person name="Ward D."/>
            <person name="Feldgarden M."/>
            <person name="Gevers D."/>
            <person name="Izard J."/>
            <person name="Blanton J.M."/>
            <person name="Mathney J."/>
            <person name="Tanner A.C."/>
            <person name="Dewhirst F.E."/>
            <person name="Young S.K."/>
            <person name="Zeng Q."/>
            <person name="Gargeya S."/>
            <person name="Fitzgerald M."/>
            <person name="Haas B."/>
            <person name="Abouelleil A."/>
            <person name="Alvarado L."/>
            <person name="Arachchi H.M."/>
            <person name="Berlin A."/>
            <person name="Chapman S.B."/>
            <person name="Gearin G."/>
            <person name="Goldberg J."/>
            <person name="Griggs A."/>
            <person name="Gujja S."/>
            <person name="Hansen M."/>
            <person name="Heiman D."/>
            <person name="Howarth C."/>
            <person name="Larimer J."/>
            <person name="Lui A."/>
            <person name="MacDonald P.J.P."/>
            <person name="McCowen C."/>
            <person name="Montmayeur A."/>
            <person name="Murphy C."/>
            <person name="Neiman D."/>
            <person name="Pearson M."/>
            <person name="Priest M."/>
            <person name="Roberts A."/>
            <person name="Saif S."/>
            <person name="Shea T."/>
            <person name="Sisk P."/>
            <person name="Stolte C."/>
            <person name="Sykes S."/>
            <person name="Wortman J."/>
            <person name="Nusbaum C."/>
            <person name="Birren B."/>
        </authorList>
    </citation>
    <scope>NUCLEOTIDE SEQUENCE [LARGE SCALE GENOMIC DNA]</scope>
    <source>
        <strain evidence="2 3">OT 289</strain>
    </source>
</reference>
<dbReference type="OrthoDB" id="1404180at2"/>
<dbReference type="PATRIC" id="fig|999422.3.peg.2093"/>
<dbReference type="PROSITE" id="PS51257">
    <property type="entry name" value="PROKAR_LIPOPROTEIN"/>
    <property type="match status" value="1"/>
</dbReference>
<evidence type="ECO:0000313" key="3">
    <source>
        <dbReference type="Proteomes" id="UP000003167"/>
    </source>
</evidence>
<dbReference type="RefSeq" id="WP_008566025.1">
    <property type="nucleotide sequence ID" value="NZ_JH594507.1"/>
</dbReference>
<dbReference type="AlphaFoldDB" id="H1HP94"/>
<accession>H1HP94</accession>
<proteinExistence type="predicted"/>
<name>H1HP94_9BACT</name>
<gene>
    <name evidence="2" type="ORF">HMPREF9944_01988</name>
</gene>
<dbReference type="HOGENOM" id="CLU_055276_1_0_10"/>
<dbReference type="Gene3D" id="2.130.10.10">
    <property type="entry name" value="YVTN repeat-like/Quinoprotein amine dehydrogenase"/>
    <property type="match status" value="1"/>
</dbReference>
<evidence type="ECO:0000256" key="1">
    <source>
        <dbReference type="SAM" id="SignalP"/>
    </source>
</evidence>
<dbReference type="InterPro" id="IPR015943">
    <property type="entry name" value="WD40/YVTN_repeat-like_dom_sf"/>
</dbReference>
<keyword evidence="1" id="KW-0732">Signal</keyword>
<evidence type="ECO:0008006" key="4">
    <source>
        <dbReference type="Google" id="ProtNLM"/>
    </source>
</evidence>
<feature type="chain" id="PRO_5003551627" description="Lipoprotein" evidence="1">
    <location>
        <begin position="25"/>
        <end position="417"/>
    </location>
</feature>
<evidence type="ECO:0000313" key="2">
    <source>
        <dbReference type="EMBL" id="EHO68026.1"/>
    </source>
</evidence>
<protein>
    <recommendedName>
        <fullName evidence="4">Lipoprotein</fullName>
    </recommendedName>
</protein>
<comment type="caution">
    <text evidence="2">The sequence shown here is derived from an EMBL/GenBank/DDBJ whole genome shotgun (WGS) entry which is preliminary data.</text>
</comment>
<organism evidence="2 3">
    <name type="scientific">Segatella maculosa OT 289</name>
    <dbReference type="NCBI Taxonomy" id="999422"/>
    <lineage>
        <taxon>Bacteria</taxon>
        <taxon>Pseudomonadati</taxon>
        <taxon>Bacteroidota</taxon>
        <taxon>Bacteroidia</taxon>
        <taxon>Bacteroidales</taxon>
        <taxon>Prevotellaceae</taxon>
        <taxon>Segatella</taxon>
    </lineage>
</organism>